<evidence type="ECO:0000313" key="2">
    <source>
        <dbReference type="EMBL" id="NJC73019.1"/>
    </source>
</evidence>
<dbReference type="InterPro" id="IPR007421">
    <property type="entry name" value="Schlafen_AlbA_2_dom"/>
</dbReference>
<dbReference type="RefSeq" id="WP_167927920.1">
    <property type="nucleotide sequence ID" value="NZ_JAATVY010000024.1"/>
</dbReference>
<gene>
    <name evidence="2" type="ORF">HC031_25360</name>
</gene>
<feature type="domain" description="Schlafen AlbA-2" evidence="1">
    <location>
        <begin position="32"/>
        <end position="162"/>
    </location>
</feature>
<name>A0ABX0Y3Q7_9ACTN</name>
<keyword evidence="3" id="KW-1185">Reference proteome</keyword>
<protein>
    <recommendedName>
        <fullName evidence="1">Schlafen AlbA-2 domain-containing protein</fullName>
    </recommendedName>
</protein>
<sequence length="459" mass="50145">MVLQIDTSEPLLRPSQLSALVCAVRDADPHDEHRWIEWKSSLDLTTPAGQGHIVKHVLGLANRDPTGASRWAGGYGYLLVGVEPGAVNGVTSVDPEVLVGQVRAFVGSTVQWTPELVSVDGAQVLVVIVDPPRPGDPIHCLRKQLDKFPPGTIFVRHTGRTDPHTPGDLEMLQARLLERTPSLQLTVAPVSQTIETTPDIIGAADKWVKQRRPELLAARHQPTSHPPTLGDIRFPVRSALNAFPPKVRPDTRTEEQYADQVEKFLTKAKGTLVDRGIWDLYRHSAALLQMRVSNPTDLGYTAVRLVVHIPGRVKGYSDAMVEVAQDDRPNFPRPPKPLGTPTVTDNELLARLASGYGSLVPPVSFPDLGRSLGPGPGYTVRDSGSVDIEYREFELRPGEIMTLDSVPLLVREDPGVTLTATWHATAAGVRGRLTGEFDLVIAESTFDLANLNRDDEADQ</sequence>
<proteinExistence type="predicted"/>
<reference evidence="2 3" key="1">
    <citation type="submission" date="2020-03" db="EMBL/GenBank/DDBJ databases">
        <title>WGS of the type strain of Planosporangium spp.</title>
        <authorList>
            <person name="Thawai C."/>
        </authorList>
    </citation>
    <scope>NUCLEOTIDE SEQUENCE [LARGE SCALE GENOMIC DNA]</scope>
    <source>
        <strain evidence="2 3">TBRC 5610</strain>
    </source>
</reference>
<evidence type="ECO:0000313" key="3">
    <source>
        <dbReference type="Proteomes" id="UP000722989"/>
    </source>
</evidence>
<comment type="caution">
    <text evidence="2">The sequence shown here is derived from an EMBL/GenBank/DDBJ whole genome shotgun (WGS) entry which is preliminary data.</text>
</comment>
<dbReference type="Gene3D" id="3.30.950.30">
    <property type="entry name" value="Schlafen, AAA domain"/>
    <property type="match status" value="1"/>
</dbReference>
<accession>A0ABX0Y3Q7</accession>
<dbReference type="InterPro" id="IPR038461">
    <property type="entry name" value="Schlafen_AlbA_2_dom_sf"/>
</dbReference>
<evidence type="ECO:0000259" key="1">
    <source>
        <dbReference type="Pfam" id="PF04326"/>
    </source>
</evidence>
<dbReference type="Proteomes" id="UP000722989">
    <property type="component" value="Unassembled WGS sequence"/>
</dbReference>
<dbReference type="EMBL" id="JAATVY010000024">
    <property type="protein sequence ID" value="NJC73019.1"/>
    <property type="molecule type" value="Genomic_DNA"/>
</dbReference>
<dbReference type="Pfam" id="PF04326">
    <property type="entry name" value="SLFN_AlbA_2"/>
    <property type="match status" value="1"/>
</dbReference>
<organism evidence="2 3">
    <name type="scientific">Planosporangium thailandense</name>
    <dbReference type="NCBI Taxonomy" id="765197"/>
    <lineage>
        <taxon>Bacteria</taxon>
        <taxon>Bacillati</taxon>
        <taxon>Actinomycetota</taxon>
        <taxon>Actinomycetes</taxon>
        <taxon>Micromonosporales</taxon>
        <taxon>Micromonosporaceae</taxon>
        <taxon>Planosporangium</taxon>
    </lineage>
</organism>